<sequence length="208" mass="23797">MFVSVSSTALRKCPGALWRSGRCRALDERVGTAVRAPRRTPVARMLASNGQRRATDDVEQDAEVDDPREMVRGMSKELEAVIGDVVHLEEYALNRTVTLKDSLAADLKKLRHFQDERQLADKIETDLRRKEEAVFEAMRKVLFCVVELKQQAAALTNELESMREFVVENHERIMLAMEALREKGLMGSRHDVFEGEVQKKLDRFDPEI</sequence>
<keyword evidence="1" id="KW-0175">Coiled coil</keyword>
<dbReference type="EMBL" id="JANCYW010000001">
    <property type="protein sequence ID" value="KAK4534380.1"/>
    <property type="molecule type" value="Genomic_DNA"/>
</dbReference>
<accession>A0AAV9IQ17</accession>
<organism evidence="2 3">
    <name type="scientific">Cyanidium caldarium</name>
    <name type="common">Red alga</name>
    <dbReference type="NCBI Taxonomy" id="2771"/>
    <lineage>
        <taxon>Eukaryota</taxon>
        <taxon>Rhodophyta</taxon>
        <taxon>Bangiophyceae</taxon>
        <taxon>Cyanidiales</taxon>
        <taxon>Cyanidiaceae</taxon>
        <taxon>Cyanidium</taxon>
    </lineage>
</organism>
<feature type="coiled-coil region" evidence="1">
    <location>
        <begin position="113"/>
        <end position="165"/>
    </location>
</feature>
<reference evidence="2 3" key="1">
    <citation type="submission" date="2022-07" db="EMBL/GenBank/DDBJ databases">
        <title>Genome-wide signatures of adaptation to extreme environments.</title>
        <authorList>
            <person name="Cho C.H."/>
            <person name="Yoon H.S."/>
        </authorList>
    </citation>
    <scope>NUCLEOTIDE SEQUENCE [LARGE SCALE GENOMIC DNA]</scope>
    <source>
        <strain evidence="2 3">DBV 063 E5</strain>
    </source>
</reference>
<protein>
    <submittedName>
        <fullName evidence="2">Uncharacterized protein</fullName>
    </submittedName>
</protein>
<comment type="caution">
    <text evidence="2">The sequence shown here is derived from an EMBL/GenBank/DDBJ whole genome shotgun (WGS) entry which is preliminary data.</text>
</comment>
<proteinExistence type="predicted"/>
<name>A0AAV9IQ17_CYACA</name>
<dbReference type="Proteomes" id="UP001301350">
    <property type="component" value="Unassembled WGS sequence"/>
</dbReference>
<dbReference type="AlphaFoldDB" id="A0AAV9IQ17"/>
<evidence type="ECO:0000313" key="2">
    <source>
        <dbReference type="EMBL" id="KAK4534380.1"/>
    </source>
</evidence>
<keyword evidence="3" id="KW-1185">Reference proteome</keyword>
<gene>
    <name evidence="2" type="ORF">CDCA_CDCA01G0405</name>
</gene>
<evidence type="ECO:0000313" key="3">
    <source>
        <dbReference type="Proteomes" id="UP001301350"/>
    </source>
</evidence>
<evidence type="ECO:0000256" key="1">
    <source>
        <dbReference type="SAM" id="Coils"/>
    </source>
</evidence>